<keyword evidence="3" id="KW-0418">Kinase</keyword>
<keyword evidence="1" id="KW-0808">Transferase</keyword>
<dbReference type="EMBL" id="AP027081">
    <property type="protein sequence ID" value="BDU76794.1"/>
    <property type="molecule type" value="Genomic_DNA"/>
</dbReference>
<dbReference type="InterPro" id="IPR008271">
    <property type="entry name" value="Ser/Thr_kinase_AS"/>
</dbReference>
<feature type="binding site" evidence="5">
    <location>
        <position position="43"/>
    </location>
    <ligand>
        <name>ATP</name>
        <dbReference type="ChEBI" id="CHEBI:30616"/>
    </ligand>
</feature>
<sequence>MAEVENFPNQIGRYEIKGLLGAGAMGAVYLAEDPRIKRKLAIKVVKLNAIGSEQERKEFLARFQREAEVSGVLNDPGIVTIYDVGDSELGPFLAMEYVQGQTLDALMKGGTPLGLREKLTIAAGIAAALDHAHDKGIVHRDVKPGNVMITEDLKPKLMDFGIAKREDASLTQTGTFLGTPSYASPEQIREGTAQAASDVFSFGVLTFELLSGSLPFPGTSINTILYRIVNEAPVEIKPPVEGLLPEAWDRVFAKVLAKDPADRHASCSAFVRDLLEGARDLGRTDRMRLLGGLKPDQAGTQRRVLPPLEAGEDHPEIRSVVAAPRGRAGRYLAAAGALVLLLAAGGYALTRRSGSVQVALETTPAGVRAIVSGKEAGVTPLPLTLRNGEVVRLEKKGYKPLDWRFQGDATPRLSLEPVRTSETIRTYPEGATVVLDTVKLEGTTPLTIPDWDQSVKHDLTCTKGDLGLATTFNEGEAPGSQVFTLAPASQMRATAVAPSVDLKAPGTLRFSAPYPVRVKVDGKDLGEVREGGSLSVPPGSHRLELSNPRVFLRESVTVTLSPGQPTSVGLPGLCSLTVNTFPNSGAVIIDGIPTSVESDGATPIQVVKGRHTVNVQGRSGGNQTVDLTADYKLNMRY</sequence>
<evidence type="ECO:0000259" key="6">
    <source>
        <dbReference type="PROSITE" id="PS50011"/>
    </source>
</evidence>
<dbReference type="InterPro" id="IPR017441">
    <property type="entry name" value="Protein_kinase_ATP_BS"/>
</dbReference>
<dbReference type="PROSITE" id="PS00107">
    <property type="entry name" value="PROTEIN_KINASE_ATP"/>
    <property type="match status" value="1"/>
</dbReference>
<evidence type="ECO:0000313" key="7">
    <source>
        <dbReference type="EMBL" id="BDU76794.1"/>
    </source>
</evidence>
<dbReference type="Pfam" id="PF00069">
    <property type="entry name" value="Pkinase"/>
    <property type="match status" value="1"/>
</dbReference>
<dbReference type="AlphaFoldDB" id="A0AA48GSF5"/>
<dbReference type="Gene3D" id="1.10.510.10">
    <property type="entry name" value="Transferase(Phosphotransferase) domain 1"/>
    <property type="match status" value="1"/>
</dbReference>
<dbReference type="SUPFAM" id="SSF56112">
    <property type="entry name" value="Protein kinase-like (PK-like)"/>
    <property type="match status" value="1"/>
</dbReference>
<dbReference type="PANTHER" id="PTHR43289:SF34">
    <property type="entry name" value="SERINE_THREONINE-PROTEIN KINASE YBDM-RELATED"/>
    <property type="match status" value="1"/>
</dbReference>
<gene>
    <name evidence="7" type="ORF">METESE_17520</name>
</gene>
<evidence type="ECO:0000256" key="1">
    <source>
        <dbReference type="ARBA" id="ARBA00022679"/>
    </source>
</evidence>
<organism evidence="7 8">
    <name type="scientific">Mesoterricola sediminis</name>
    <dbReference type="NCBI Taxonomy" id="2927980"/>
    <lineage>
        <taxon>Bacteria</taxon>
        <taxon>Pseudomonadati</taxon>
        <taxon>Acidobacteriota</taxon>
        <taxon>Holophagae</taxon>
        <taxon>Holophagales</taxon>
        <taxon>Holophagaceae</taxon>
        <taxon>Mesoterricola</taxon>
    </lineage>
</organism>
<dbReference type="PROSITE" id="PS50011">
    <property type="entry name" value="PROTEIN_KINASE_DOM"/>
    <property type="match status" value="1"/>
</dbReference>
<name>A0AA48GSF5_9BACT</name>
<evidence type="ECO:0000256" key="3">
    <source>
        <dbReference type="ARBA" id="ARBA00022777"/>
    </source>
</evidence>
<keyword evidence="4 5" id="KW-0067">ATP-binding</keyword>
<proteinExistence type="predicted"/>
<dbReference type="InterPro" id="IPR000719">
    <property type="entry name" value="Prot_kinase_dom"/>
</dbReference>
<dbReference type="PANTHER" id="PTHR43289">
    <property type="entry name" value="MITOGEN-ACTIVATED PROTEIN KINASE KINASE KINASE 20-RELATED"/>
    <property type="match status" value="1"/>
</dbReference>
<dbReference type="PROSITE" id="PS00108">
    <property type="entry name" value="PROTEIN_KINASE_ST"/>
    <property type="match status" value="1"/>
</dbReference>
<dbReference type="KEGG" id="msea:METESE_17520"/>
<evidence type="ECO:0000256" key="2">
    <source>
        <dbReference type="ARBA" id="ARBA00022741"/>
    </source>
</evidence>
<dbReference type="GO" id="GO:0004674">
    <property type="term" value="F:protein serine/threonine kinase activity"/>
    <property type="evidence" value="ECO:0007669"/>
    <property type="project" value="TreeGrafter"/>
</dbReference>
<evidence type="ECO:0000256" key="4">
    <source>
        <dbReference type="ARBA" id="ARBA00022840"/>
    </source>
</evidence>
<protein>
    <recommendedName>
        <fullName evidence="6">Protein kinase domain-containing protein</fullName>
    </recommendedName>
</protein>
<dbReference type="Pfam" id="PF08308">
    <property type="entry name" value="PEGA"/>
    <property type="match status" value="1"/>
</dbReference>
<dbReference type="RefSeq" id="WP_243334200.1">
    <property type="nucleotide sequence ID" value="NZ_AP027081.1"/>
</dbReference>
<dbReference type="Gene3D" id="3.30.200.20">
    <property type="entry name" value="Phosphorylase Kinase, domain 1"/>
    <property type="match status" value="1"/>
</dbReference>
<keyword evidence="2 5" id="KW-0547">Nucleotide-binding</keyword>
<dbReference type="CDD" id="cd14014">
    <property type="entry name" value="STKc_PknB_like"/>
    <property type="match status" value="1"/>
</dbReference>
<reference evidence="7" key="1">
    <citation type="journal article" date="2023" name="Int. J. Syst. Evol. Microbiol.">
        <title>Mesoterricola silvestris gen. nov., sp. nov., Mesoterricola sediminis sp. nov., Geothrix oryzae sp. nov., Geothrix edaphica sp. nov., Geothrix rubra sp. nov., and Geothrix limicola sp. nov., six novel members of Acidobacteriota isolated from soils.</title>
        <authorList>
            <person name="Itoh H."/>
            <person name="Sugisawa Y."/>
            <person name="Mise K."/>
            <person name="Xu Z."/>
            <person name="Kuniyasu M."/>
            <person name="Ushijima N."/>
            <person name="Kawano K."/>
            <person name="Kobayashi E."/>
            <person name="Shiratori Y."/>
            <person name="Masuda Y."/>
            <person name="Senoo K."/>
        </authorList>
    </citation>
    <scope>NUCLEOTIDE SEQUENCE</scope>
    <source>
        <strain evidence="7">W786</strain>
    </source>
</reference>
<dbReference type="Proteomes" id="UP001228113">
    <property type="component" value="Chromosome"/>
</dbReference>
<dbReference type="InterPro" id="IPR011009">
    <property type="entry name" value="Kinase-like_dom_sf"/>
</dbReference>
<evidence type="ECO:0000256" key="5">
    <source>
        <dbReference type="PROSITE-ProRule" id="PRU10141"/>
    </source>
</evidence>
<evidence type="ECO:0000313" key="8">
    <source>
        <dbReference type="Proteomes" id="UP001228113"/>
    </source>
</evidence>
<feature type="domain" description="Protein kinase" evidence="6">
    <location>
        <begin position="14"/>
        <end position="275"/>
    </location>
</feature>
<accession>A0AA48GSF5</accession>
<dbReference type="GO" id="GO:0005524">
    <property type="term" value="F:ATP binding"/>
    <property type="evidence" value="ECO:0007669"/>
    <property type="project" value="UniProtKB-UniRule"/>
</dbReference>
<dbReference type="SMART" id="SM00220">
    <property type="entry name" value="S_TKc"/>
    <property type="match status" value="1"/>
</dbReference>
<dbReference type="InterPro" id="IPR013229">
    <property type="entry name" value="PEGA"/>
</dbReference>
<keyword evidence="8" id="KW-1185">Reference proteome</keyword>